<organism evidence="4 5">
    <name type="scientific">Phytophthora cactorum</name>
    <dbReference type="NCBI Taxonomy" id="29920"/>
    <lineage>
        <taxon>Eukaryota</taxon>
        <taxon>Sar</taxon>
        <taxon>Stramenopiles</taxon>
        <taxon>Oomycota</taxon>
        <taxon>Peronosporomycetes</taxon>
        <taxon>Peronosporales</taxon>
        <taxon>Peronosporaceae</taxon>
        <taxon>Phytophthora</taxon>
    </lineage>
</organism>
<keyword evidence="1" id="KW-0812">Transmembrane</keyword>
<evidence type="ECO:0000313" key="4">
    <source>
        <dbReference type="EMBL" id="RAW38210.1"/>
    </source>
</evidence>
<dbReference type="Proteomes" id="UP000697107">
    <property type="component" value="Unassembled WGS sequence"/>
</dbReference>
<evidence type="ECO:0000256" key="1">
    <source>
        <dbReference type="SAM" id="Phobius"/>
    </source>
</evidence>
<comment type="caution">
    <text evidence="4">The sequence shown here is derived from an EMBL/GenBank/DDBJ whole genome shotgun (WGS) entry which is preliminary data.</text>
</comment>
<feature type="transmembrane region" description="Helical" evidence="1">
    <location>
        <begin position="345"/>
        <end position="367"/>
    </location>
</feature>
<keyword evidence="1" id="KW-1133">Transmembrane helix</keyword>
<feature type="transmembrane region" description="Helical" evidence="1">
    <location>
        <begin position="379"/>
        <end position="400"/>
    </location>
</feature>
<name>A0A329SNC4_9STRA</name>
<proteinExistence type="predicted"/>
<dbReference type="EMBL" id="RCMI01000152">
    <property type="protein sequence ID" value="KAG2929925.1"/>
    <property type="molecule type" value="Genomic_DNA"/>
</dbReference>
<feature type="transmembrane region" description="Helical" evidence="1">
    <location>
        <begin position="220"/>
        <end position="237"/>
    </location>
</feature>
<accession>A0A329SNC4</accession>
<reference evidence="4 5" key="1">
    <citation type="submission" date="2018-01" db="EMBL/GenBank/DDBJ databases">
        <title>Draft genome of the strawberry crown rot pathogen Phytophthora cactorum.</title>
        <authorList>
            <person name="Armitage A.D."/>
            <person name="Lysoe E."/>
            <person name="Nellist C.F."/>
            <person name="Harrison R.J."/>
            <person name="Brurberg M.B."/>
        </authorList>
    </citation>
    <scope>NUCLEOTIDE SEQUENCE [LARGE SCALE GENOMIC DNA]</scope>
    <source>
        <strain evidence="4 5">10300</strain>
    </source>
</reference>
<keyword evidence="5" id="KW-1185">Reference proteome</keyword>
<evidence type="ECO:0000313" key="3">
    <source>
        <dbReference type="EMBL" id="KAG2993089.1"/>
    </source>
</evidence>
<feature type="transmembrane region" description="Helical" evidence="1">
    <location>
        <begin position="156"/>
        <end position="173"/>
    </location>
</feature>
<dbReference type="Proteomes" id="UP000251314">
    <property type="component" value="Unassembled WGS sequence"/>
</dbReference>
<gene>
    <name evidence="4" type="ORF">PC110_g5562</name>
    <name evidence="2" type="ORF">PC115_g6700</name>
    <name evidence="3" type="ORF">PC118_g4203</name>
</gene>
<sequence>MLPLRFIDAPDSKPTVWLCLKKLIRGTFVYFIVTLAVMLGWSSFVAYLVSIKPFVFKYKLDCYVGTLSTHGFFTGITLAAKRIYYRETCQGRERVIRVRSTTTTTSNTVSDSRPEAILSIKFWRAYIKGFPKSTPAALAGAFVHILSQQRIMEQNAMVLTLFVIGSTLFKLVIQESTKHYILQKRIRNIKFMCAAVALPTVLIDTQTRIILLGIKNTQLVAMGTLGMAFAEIFLRFGKAGLIMRTIRSREDNLFAARSSNLAIIPRQSVSSIEDTSPSSVRVDFELWRRRLHAYHVAEINADTYAEYIAIGCSVSILFFFGDHPHYSLLRQSDSMNHRSTQLKMLLFQVVVEIVVDFVSTLLEMMAGIEFELIKNLGPFLMVLFMVTAVLNINISVGIYLF</sequence>
<reference evidence="2" key="2">
    <citation type="submission" date="2018-10" db="EMBL/GenBank/DDBJ databases">
        <title>Effector identification in a new, highly contiguous assembly of the strawberry crown rot pathogen Phytophthora cactorum.</title>
        <authorList>
            <person name="Armitage A.D."/>
            <person name="Nellist C.F."/>
            <person name="Bates H."/>
            <person name="Vickerstaff R.J."/>
            <person name="Harrison R.J."/>
        </authorList>
    </citation>
    <scope>NUCLEOTIDE SEQUENCE</scope>
    <source>
        <strain evidence="2">4032</strain>
        <strain evidence="3">P415</strain>
    </source>
</reference>
<protein>
    <submittedName>
        <fullName evidence="4">Uncharacterized protein</fullName>
    </submittedName>
</protein>
<dbReference type="EMBL" id="RCML01000077">
    <property type="protein sequence ID" value="KAG2993089.1"/>
    <property type="molecule type" value="Genomic_DNA"/>
</dbReference>
<dbReference type="EMBL" id="MJFZ01000094">
    <property type="protein sequence ID" value="RAW38210.1"/>
    <property type="molecule type" value="Genomic_DNA"/>
</dbReference>
<evidence type="ECO:0000313" key="2">
    <source>
        <dbReference type="EMBL" id="KAG2929925.1"/>
    </source>
</evidence>
<feature type="transmembrane region" description="Helical" evidence="1">
    <location>
        <begin position="28"/>
        <end position="49"/>
    </location>
</feature>
<dbReference type="AlphaFoldDB" id="A0A329SNC4"/>
<evidence type="ECO:0000313" key="5">
    <source>
        <dbReference type="Proteomes" id="UP000251314"/>
    </source>
</evidence>
<dbReference type="Proteomes" id="UP000774804">
    <property type="component" value="Unassembled WGS sequence"/>
</dbReference>
<dbReference type="VEuPathDB" id="FungiDB:PC110_g5562"/>
<keyword evidence="1" id="KW-0472">Membrane</keyword>
<dbReference type="OrthoDB" id="101428at2759"/>